<dbReference type="Proteomes" id="UP000886005">
    <property type="component" value="Unassembled WGS sequence"/>
</dbReference>
<dbReference type="SUPFAM" id="SSF53927">
    <property type="entry name" value="Cytidine deaminase-like"/>
    <property type="match status" value="1"/>
</dbReference>
<dbReference type="InterPro" id="IPR002695">
    <property type="entry name" value="PurH-like"/>
</dbReference>
<reference evidence="5" key="1">
    <citation type="journal article" date="2020" name="mSystems">
        <title>Genome- and Community-Level Interaction Insights into Carbon Utilization and Element Cycling Functions of Hydrothermarchaeota in Hydrothermal Sediment.</title>
        <authorList>
            <person name="Zhou Z."/>
            <person name="Liu Y."/>
            <person name="Xu W."/>
            <person name="Pan J."/>
            <person name="Luo Z.H."/>
            <person name="Li M."/>
        </authorList>
    </citation>
    <scope>NUCLEOTIDE SEQUENCE [LARGE SCALE GENOMIC DNA]</scope>
    <source>
        <strain evidence="5">HyVt-456</strain>
    </source>
</reference>
<dbReference type="Gene3D" id="3.40.140.20">
    <property type="match status" value="2"/>
</dbReference>
<organism evidence="5">
    <name type="scientific">Caldithrix abyssi</name>
    <dbReference type="NCBI Taxonomy" id="187145"/>
    <lineage>
        <taxon>Bacteria</taxon>
        <taxon>Pseudomonadati</taxon>
        <taxon>Calditrichota</taxon>
        <taxon>Calditrichia</taxon>
        <taxon>Calditrichales</taxon>
        <taxon>Calditrichaceae</taxon>
        <taxon>Caldithrix</taxon>
    </lineage>
</organism>
<evidence type="ECO:0000256" key="1">
    <source>
        <dbReference type="ARBA" id="ARBA00022679"/>
    </source>
</evidence>
<dbReference type="AlphaFoldDB" id="A0A7V1LPE9"/>
<dbReference type="PANTHER" id="PTHR11692:SF0">
    <property type="entry name" value="BIFUNCTIONAL PURINE BIOSYNTHESIS PROTEIN ATIC"/>
    <property type="match status" value="1"/>
</dbReference>
<sequence length="234" mass="25625">GTAENLSEAHKLARSTDPVSSFGSIISFNRVVDAALAEELASFFTECIVAPGFEDGALQRLRKKKNLRLLTFNPDRFSMPEWDVKVLSGGFLVQETDRRRDDVRRARVVTKRTPTEEEWQALDFAWKTVRHVKSNAIVFTNARQTLGIGAGQMSRVDSTEIAIKKAQNAALSLKNSAVASDAFFPFKDGVEALIAAGATAVIQPGGSIRDEEVIEAADKAGITMVFSGSRHFKH</sequence>
<dbReference type="GO" id="GO:0003937">
    <property type="term" value="F:IMP cyclohydrolase activity"/>
    <property type="evidence" value="ECO:0007669"/>
    <property type="project" value="UniProtKB-EC"/>
</dbReference>
<evidence type="ECO:0000256" key="3">
    <source>
        <dbReference type="ARBA" id="ARBA00022801"/>
    </source>
</evidence>
<dbReference type="EC" id="2.1.2.3" evidence="5"/>
<evidence type="ECO:0000256" key="4">
    <source>
        <dbReference type="ARBA" id="ARBA00023268"/>
    </source>
</evidence>
<dbReference type="InterPro" id="IPR024051">
    <property type="entry name" value="AICAR_Tfase_dup_dom_sf"/>
</dbReference>
<dbReference type="GO" id="GO:0006189">
    <property type="term" value="P:'de novo' IMP biosynthetic process"/>
    <property type="evidence" value="ECO:0007669"/>
    <property type="project" value="TreeGrafter"/>
</dbReference>
<evidence type="ECO:0000256" key="2">
    <source>
        <dbReference type="ARBA" id="ARBA00022755"/>
    </source>
</evidence>
<protein>
    <submittedName>
        <fullName evidence="5">Bifunctional phosphoribosylaminoimidazolecarboxamide formyltransferase/IMP cyclohydrolase</fullName>
        <ecNumber evidence="5">2.1.2.3</ecNumber>
        <ecNumber evidence="5">3.5.4.10</ecNumber>
    </submittedName>
</protein>
<dbReference type="SMART" id="SM00798">
    <property type="entry name" value="AICARFT_IMPCHas"/>
    <property type="match status" value="1"/>
</dbReference>
<keyword evidence="4" id="KW-0511">Multifunctional enzyme</keyword>
<dbReference type="GO" id="GO:0004643">
    <property type="term" value="F:phosphoribosylaminoimidazolecarboxamide formyltransferase activity"/>
    <property type="evidence" value="ECO:0007669"/>
    <property type="project" value="UniProtKB-EC"/>
</dbReference>
<dbReference type="GO" id="GO:0005829">
    <property type="term" value="C:cytosol"/>
    <property type="evidence" value="ECO:0007669"/>
    <property type="project" value="TreeGrafter"/>
</dbReference>
<dbReference type="Pfam" id="PF01808">
    <property type="entry name" value="AICARFT_IMPCHas"/>
    <property type="match status" value="1"/>
</dbReference>
<accession>A0A7V1LPE9</accession>
<keyword evidence="1 5" id="KW-0808">Transferase</keyword>
<comment type="caution">
    <text evidence="5">The sequence shown here is derived from an EMBL/GenBank/DDBJ whole genome shotgun (WGS) entry which is preliminary data.</text>
</comment>
<dbReference type="EMBL" id="DRLD01000382">
    <property type="protein sequence ID" value="HED11724.1"/>
    <property type="molecule type" value="Genomic_DNA"/>
</dbReference>
<evidence type="ECO:0000313" key="5">
    <source>
        <dbReference type="EMBL" id="HED11724.1"/>
    </source>
</evidence>
<keyword evidence="2" id="KW-0658">Purine biosynthesis</keyword>
<dbReference type="EC" id="3.5.4.10" evidence="5"/>
<proteinExistence type="predicted"/>
<gene>
    <name evidence="5" type="primary">purH</name>
    <name evidence="5" type="ORF">ENJ10_13610</name>
</gene>
<feature type="non-terminal residue" evidence="5">
    <location>
        <position position="1"/>
    </location>
</feature>
<keyword evidence="3 5" id="KW-0378">Hydrolase</keyword>
<dbReference type="PANTHER" id="PTHR11692">
    <property type="entry name" value="BIFUNCTIONAL PURINE BIOSYNTHESIS PROTEIN PURH"/>
    <property type="match status" value="1"/>
</dbReference>
<dbReference type="InterPro" id="IPR016193">
    <property type="entry name" value="Cytidine_deaminase-like"/>
</dbReference>
<name>A0A7V1LPE9_CALAY</name>
<dbReference type="FunFam" id="3.40.140.20:FF:000001">
    <property type="entry name" value="Bifunctional purine biosynthesis protein PurH"/>
    <property type="match status" value="1"/>
</dbReference>